<dbReference type="Proteomes" id="UP000295565">
    <property type="component" value="Unassembled WGS sequence"/>
</dbReference>
<keyword evidence="9" id="KW-1185">Reference proteome</keyword>
<comment type="cofactor">
    <cofactor evidence="6">
        <name>Mg(2+)</name>
        <dbReference type="ChEBI" id="CHEBI:18420"/>
    </cofactor>
    <text evidence="6">Binds 1 Mg(2+) ion per monomer.</text>
</comment>
<comment type="similarity">
    <text evidence="2 6">Belongs to the dTDP-4-dehydrorhamnose reductase family.</text>
</comment>
<evidence type="ECO:0000256" key="2">
    <source>
        <dbReference type="ARBA" id="ARBA00010944"/>
    </source>
</evidence>
<evidence type="ECO:0000256" key="3">
    <source>
        <dbReference type="ARBA" id="ARBA00012929"/>
    </source>
</evidence>
<dbReference type="GO" id="GO:0008831">
    <property type="term" value="F:dTDP-4-dehydrorhamnose reductase activity"/>
    <property type="evidence" value="ECO:0007669"/>
    <property type="project" value="UniProtKB-EC"/>
</dbReference>
<dbReference type="Gene3D" id="3.90.25.10">
    <property type="entry name" value="UDP-galactose 4-epimerase, domain 1"/>
    <property type="match status" value="1"/>
</dbReference>
<comment type="function">
    <text evidence="6">Catalyzes the reduction of dTDP-6-deoxy-L-lyxo-4-hexulose to yield dTDP-L-rhamnose.</text>
</comment>
<dbReference type="FunFam" id="3.40.50.720:FF:000159">
    <property type="entry name" value="dTDP-4-dehydrorhamnose reductase"/>
    <property type="match status" value="1"/>
</dbReference>
<evidence type="ECO:0000256" key="6">
    <source>
        <dbReference type="RuleBase" id="RU364082"/>
    </source>
</evidence>
<evidence type="ECO:0000259" key="7">
    <source>
        <dbReference type="Pfam" id="PF04321"/>
    </source>
</evidence>
<dbReference type="NCBIfam" id="TIGR01214">
    <property type="entry name" value="rmlD"/>
    <property type="match status" value="1"/>
</dbReference>
<dbReference type="PANTHER" id="PTHR10491:SF4">
    <property type="entry name" value="METHIONINE ADENOSYLTRANSFERASE 2 SUBUNIT BETA"/>
    <property type="match status" value="1"/>
</dbReference>
<comment type="catalytic activity">
    <reaction evidence="5 6">
        <text>dTDP-beta-L-rhamnose + NADP(+) = dTDP-4-dehydro-beta-L-rhamnose + NADPH + H(+)</text>
        <dbReference type="Rhea" id="RHEA:21796"/>
        <dbReference type="ChEBI" id="CHEBI:15378"/>
        <dbReference type="ChEBI" id="CHEBI:57510"/>
        <dbReference type="ChEBI" id="CHEBI:57783"/>
        <dbReference type="ChEBI" id="CHEBI:58349"/>
        <dbReference type="ChEBI" id="CHEBI:62830"/>
        <dbReference type="EC" id="1.1.1.133"/>
    </reaction>
</comment>
<dbReference type="Pfam" id="PF04321">
    <property type="entry name" value="RmlD_sub_bind"/>
    <property type="match status" value="1"/>
</dbReference>
<dbReference type="UniPathway" id="UPA00281"/>
<accession>A0A4V2PRJ2</accession>
<gene>
    <name evidence="8" type="ORF">EV690_1236</name>
</gene>
<keyword evidence="6" id="KW-0560">Oxidoreductase</keyword>
<dbReference type="GO" id="GO:0009243">
    <property type="term" value="P:O antigen biosynthetic process"/>
    <property type="evidence" value="ECO:0007669"/>
    <property type="project" value="UniProtKB-UniPathway"/>
</dbReference>
<sequence length="290" mass="32623">MKVLVTGGNGQLGRCLQDRLQYTDYEWQAPDQSNLDITDRSAIATYFKIFQPDIVINAAAYTAVDKAESDQENAYLVNATAPGYLAESCQTAAIPLIHISTDYVFDGTATVPYKVSDQTNPQSVYGSTKLVGEQIVQSTLSEHIIIRTAWVFSEYGNNFVKTMLRLANFHPVLKIVGDQYGCPTYAGDLADVILKMVMQVQFGQKLWGLYHYCGDQITSWHGFARAIFDEAKRQGIIDNIPQLRVINTDEYPVAAQRPQYSVLDCQLSFENYHVEIANWRKALTRVINKI</sequence>
<keyword evidence="6" id="KW-0521">NADP</keyword>
<evidence type="ECO:0000256" key="5">
    <source>
        <dbReference type="ARBA" id="ARBA00048200"/>
    </source>
</evidence>
<evidence type="ECO:0000256" key="4">
    <source>
        <dbReference type="ARBA" id="ARBA00017099"/>
    </source>
</evidence>
<reference evidence="8 9" key="1">
    <citation type="submission" date="2019-03" db="EMBL/GenBank/DDBJ databases">
        <title>Genomic Encyclopedia of Type Strains, Phase IV (KMG-IV): sequencing the most valuable type-strain genomes for metagenomic binning, comparative biology and taxonomic classification.</title>
        <authorList>
            <person name="Goeker M."/>
        </authorList>
    </citation>
    <scope>NUCLEOTIDE SEQUENCE [LARGE SCALE GENOMIC DNA]</scope>
    <source>
        <strain evidence="8 9">DSM 18577</strain>
    </source>
</reference>
<evidence type="ECO:0000313" key="9">
    <source>
        <dbReference type="Proteomes" id="UP000295565"/>
    </source>
</evidence>
<feature type="domain" description="RmlD-like substrate binding" evidence="7">
    <location>
        <begin position="1"/>
        <end position="289"/>
    </location>
</feature>
<dbReference type="RefSeq" id="WP_131912014.1">
    <property type="nucleotide sequence ID" value="NZ_OU594967.1"/>
</dbReference>
<dbReference type="CDD" id="cd05254">
    <property type="entry name" value="dTDP_HR_like_SDR_e"/>
    <property type="match status" value="1"/>
</dbReference>
<dbReference type="GO" id="GO:0019305">
    <property type="term" value="P:dTDP-rhamnose biosynthetic process"/>
    <property type="evidence" value="ECO:0007669"/>
    <property type="project" value="UniProtKB-UniPathway"/>
</dbReference>
<dbReference type="EC" id="1.1.1.133" evidence="3 6"/>
<dbReference type="AlphaFoldDB" id="A0A4V2PRJ2"/>
<dbReference type="Gene3D" id="3.40.50.720">
    <property type="entry name" value="NAD(P)-binding Rossmann-like Domain"/>
    <property type="match status" value="1"/>
</dbReference>
<comment type="caution">
    <text evidence="8">The sequence shown here is derived from an EMBL/GenBank/DDBJ whole genome shotgun (WGS) entry which is preliminary data.</text>
</comment>
<dbReference type="PANTHER" id="PTHR10491">
    <property type="entry name" value="DTDP-4-DEHYDRORHAMNOSE REDUCTASE"/>
    <property type="match status" value="1"/>
</dbReference>
<dbReference type="SUPFAM" id="SSF51735">
    <property type="entry name" value="NAD(P)-binding Rossmann-fold domains"/>
    <property type="match status" value="1"/>
</dbReference>
<comment type="pathway">
    <text evidence="1 6">Carbohydrate biosynthesis; dTDP-L-rhamnose biosynthesis.</text>
</comment>
<dbReference type="InterPro" id="IPR036291">
    <property type="entry name" value="NAD(P)-bd_dom_sf"/>
</dbReference>
<protein>
    <recommendedName>
        <fullName evidence="4 6">dTDP-4-dehydrorhamnose reductase</fullName>
        <ecNumber evidence="3 6">1.1.1.133</ecNumber>
    </recommendedName>
</protein>
<organism evidence="8 9">
    <name type="scientific">Celerinatantimonas diazotrophica</name>
    <dbReference type="NCBI Taxonomy" id="412034"/>
    <lineage>
        <taxon>Bacteria</taxon>
        <taxon>Pseudomonadati</taxon>
        <taxon>Pseudomonadota</taxon>
        <taxon>Gammaproteobacteria</taxon>
        <taxon>Celerinatantimonadaceae</taxon>
        <taxon>Celerinatantimonas</taxon>
    </lineage>
</organism>
<evidence type="ECO:0000313" key="8">
    <source>
        <dbReference type="EMBL" id="TCK59071.1"/>
    </source>
</evidence>
<dbReference type="UniPathway" id="UPA00124"/>
<proteinExistence type="inferred from homology"/>
<dbReference type="EMBL" id="SMGD01000011">
    <property type="protein sequence ID" value="TCK59071.1"/>
    <property type="molecule type" value="Genomic_DNA"/>
</dbReference>
<dbReference type="InterPro" id="IPR005913">
    <property type="entry name" value="dTDP_dehydrorham_reduct"/>
</dbReference>
<dbReference type="GO" id="GO:0005829">
    <property type="term" value="C:cytosol"/>
    <property type="evidence" value="ECO:0007669"/>
    <property type="project" value="TreeGrafter"/>
</dbReference>
<evidence type="ECO:0000256" key="1">
    <source>
        <dbReference type="ARBA" id="ARBA00004781"/>
    </source>
</evidence>
<dbReference type="OrthoDB" id="9803892at2"/>
<dbReference type="InterPro" id="IPR029903">
    <property type="entry name" value="RmlD-like-bd"/>
</dbReference>
<name>A0A4V2PRJ2_9GAMM</name>